<dbReference type="NCBIfam" id="TIGR02167">
    <property type="entry name" value="Liste_lipo_26"/>
    <property type="match status" value="7"/>
</dbReference>
<keyword evidence="1" id="KW-0812">Transmembrane</keyword>
<evidence type="ECO:0000259" key="4">
    <source>
        <dbReference type="PROSITE" id="PS50268"/>
    </source>
</evidence>
<name>A0A1M7C3Z0_9FLAO</name>
<comment type="caution">
    <text evidence="6">The sequence shown here is derived from an EMBL/GenBank/DDBJ whole genome shotgun (WGS) entry which is preliminary data.</text>
</comment>
<dbReference type="Proteomes" id="UP000198940">
    <property type="component" value="Unassembled WGS sequence"/>
</dbReference>
<dbReference type="PANTHER" id="PTHR24026:SF126">
    <property type="entry name" value="PROTOCADHERIN FAT 4"/>
    <property type="match status" value="1"/>
</dbReference>
<evidence type="ECO:0000256" key="2">
    <source>
        <dbReference type="ARBA" id="ARBA00022989"/>
    </source>
</evidence>
<proteinExistence type="predicted"/>
<dbReference type="OrthoDB" id="9813840at2"/>
<feature type="domain" description="Cadherin" evidence="4">
    <location>
        <begin position="36"/>
        <end position="138"/>
    </location>
</feature>
<dbReference type="GO" id="GO:0005886">
    <property type="term" value="C:plasma membrane"/>
    <property type="evidence" value="ECO:0007669"/>
    <property type="project" value="UniProtKB-SubCell"/>
</dbReference>
<evidence type="ECO:0000313" key="5">
    <source>
        <dbReference type="EMBL" id="SFC51973.1"/>
    </source>
</evidence>
<dbReference type="PROSITE" id="PS50268">
    <property type="entry name" value="CADHERIN_2"/>
    <property type="match status" value="2"/>
</dbReference>
<gene>
    <name evidence="5" type="ORF">SAMN04487891_112186</name>
    <name evidence="6" type="ORF">SAMN05216293_3930</name>
</gene>
<dbReference type="Pfam" id="PF00028">
    <property type="entry name" value="Cadherin"/>
    <property type="match status" value="1"/>
</dbReference>
<evidence type="ECO:0000259" key="3">
    <source>
        <dbReference type="PROSITE" id="PS50093"/>
    </source>
</evidence>
<dbReference type="PROSITE" id="PS50093">
    <property type="entry name" value="PKD"/>
    <property type="match status" value="1"/>
</dbReference>
<dbReference type="InterPro" id="IPR035986">
    <property type="entry name" value="PKD_dom_sf"/>
</dbReference>
<dbReference type="SUPFAM" id="SSF49299">
    <property type="entry name" value="PKD domain"/>
    <property type="match status" value="1"/>
</dbReference>
<dbReference type="Gene3D" id="2.60.40.60">
    <property type="entry name" value="Cadherins"/>
    <property type="match status" value="2"/>
</dbReference>
<dbReference type="InterPro" id="IPR013783">
    <property type="entry name" value="Ig-like_fold"/>
</dbReference>
<dbReference type="InterPro" id="IPR002126">
    <property type="entry name" value="Cadherin-like_dom"/>
</dbReference>
<sequence>MKNYIKRLGVAILAMALVWSCGKDDGPTPPKNAVPVIAAQEFSASEVITDTEVIGMVVATDADKDALTFTIKTNDDALFEITAAGELSLATGKTLDFATKAQHTITVEVSDGEATASANITIKVVKEGTDPNNTAPVIDAQEFTVAEDITDTATIGTVVATDVDGDALSFNIVTNDTDLFMISGTGVLTLATGKALDFETKTQHSITVRVSDGDRTATAQITIKVTNVNEGTGLADDPDSFITTWKTTVANEEIVFDSDANLTYDYAIDWGDGTVEQITSNDEQRHTYAVAGTYTVAIKGRFPAIHFFNEDITVTPEKLMSIEQWGSIHWENMKYAFILCENMVHNATDVPDLSQVTDMTAMFAHATSFNGDIGGWDTSNVTDMGYMFNGATSFNGDISGWDTSSVTDMIGMFNDATTFNGDISGWDTSQVTNMAAMFGEATTFNQGIGGWDTSNVASMSGMFLGATSFNQDIGNWDTSSVTNMTGMFDGATSFNQDIGGWDTSNVTNMSYMFGGATTFNQDIGNWDTSNVTSMSGMFTLATSFNGDISGWDTSQVTNMASMFEGTTAFDQSLGSWGISSITNMTDMLNGCGMSVANYGATLVGWAGQPNAPSNISLGAAGLSIDCGSMAHSNARATLLAERSWIINDSPCN</sequence>
<evidence type="ECO:0000313" key="6">
    <source>
        <dbReference type="EMBL" id="SHL61856.1"/>
    </source>
</evidence>
<dbReference type="GO" id="GO:0007156">
    <property type="term" value="P:homophilic cell adhesion via plasma membrane adhesion molecules"/>
    <property type="evidence" value="ECO:0007669"/>
    <property type="project" value="InterPro"/>
</dbReference>
<dbReference type="Pfam" id="PF03382">
    <property type="entry name" value="DUF285"/>
    <property type="match status" value="2"/>
</dbReference>
<dbReference type="Gene3D" id="2.60.40.10">
    <property type="entry name" value="Immunoglobulins"/>
    <property type="match status" value="1"/>
</dbReference>
<dbReference type="PANTHER" id="PTHR24026">
    <property type="entry name" value="FAT ATYPICAL CADHERIN-RELATED"/>
    <property type="match status" value="1"/>
</dbReference>
<dbReference type="CDD" id="cd11304">
    <property type="entry name" value="Cadherin_repeat"/>
    <property type="match status" value="2"/>
</dbReference>
<dbReference type="InterPro" id="IPR015919">
    <property type="entry name" value="Cadherin-like_sf"/>
</dbReference>
<evidence type="ECO:0000313" key="8">
    <source>
        <dbReference type="Proteomes" id="UP000198940"/>
    </source>
</evidence>
<reference evidence="6 7" key="1">
    <citation type="submission" date="2016-11" db="EMBL/GenBank/DDBJ databases">
        <authorList>
            <person name="Varghese N."/>
            <person name="Submissions S."/>
        </authorList>
    </citation>
    <scope>NUCLEOTIDE SEQUENCE [LARGE SCALE GENOMIC DNA]</scope>
    <source>
        <strain evidence="6 7">CGMCC 1.12174</strain>
        <strain evidence="5 8">DSM 26351</strain>
    </source>
</reference>
<dbReference type="EMBL" id="FRAT01000012">
    <property type="protein sequence ID" value="SHL61856.1"/>
    <property type="molecule type" value="Genomic_DNA"/>
</dbReference>
<feature type="domain" description="PKD" evidence="3">
    <location>
        <begin position="266"/>
        <end position="298"/>
    </location>
</feature>
<dbReference type="GO" id="GO:0005509">
    <property type="term" value="F:calcium ion binding"/>
    <property type="evidence" value="ECO:0007669"/>
    <property type="project" value="InterPro"/>
</dbReference>
<dbReference type="STRING" id="1055723.SAMN05216293_3930"/>
<dbReference type="InterPro" id="IPR005046">
    <property type="entry name" value="DUF285"/>
</dbReference>
<organism evidence="6 7">
    <name type="scientific">Flagellimonas taeanensis</name>
    <dbReference type="NCBI Taxonomy" id="1005926"/>
    <lineage>
        <taxon>Bacteria</taxon>
        <taxon>Pseudomonadati</taxon>
        <taxon>Bacteroidota</taxon>
        <taxon>Flavobacteriia</taxon>
        <taxon>Flavobacteriales</taxon>
        <taxon>Flavobacteriaceae</taxon>
        <taxon>Flagellimonas</taxon>
    </lineage>
</organism>
<dbReference type="SMART" id="SM00112">
    <property type="entry name" value="CA"/>
    <property type="match status" value="2"/>
</dbReference>
<dbReference type="AlphaFoldDB" id="A0A1M7C3Z0"/>
<protein>
    <submittedName>
        <fullName evidence="6">Surface protein</fullName>
    </submittedName>
</protein>
<keyword evidence="2" id="KW-1133">Transmembrane helix</keyword>
<dbReference type="EMBL" id="FOKU01000012">
    <property type="protein sequence ID" value="SFC51973.1"/>
    <property type="molecule type" value="Genomic_DNA"/>
</dbReference>
<dbReference type="InterPro" id="IPR000601">
    <property type="entry name" value="PKD_dom"/>
</dbReference>
<dbReference type="InterPro" id="IPR011889">
    <property type="entry name" value="Liste_lipo_26"/>
</dbReference>
<dbReference type="SUPFAM" id="SSF49313">
    <property type="entry name" value="Cadherin-like"/>
    <property type="match status" value="2"/>
</dbReference>
<dbReference type="Proteomes" id="UP000184031">
    <property type="component" value="Unassembled WGS sequence"/>
</dbReference>
<keyword evidence="2" id="KW-0472">Membrane</keyword>
<evidence type="ECO:0000313" key="7">
    <source>
        <dbReference type="Proteomes" id="UP000184031"/>
    </source>
</evidence>
<dbReference type="RefSeq" id="WP_072882717.1">
    <property type="nucleotide sequence ID" value="NZ_FOKU01000012.1"/>
</dbReference>
<evidence type="ECO:0000256" key="1">
    <source>
        <dbReference type="ARBA" id="ARBA00022692"/>
    </source>
</evidence>
<feature type="domain" description="Cadherin" evidence="4">
    <location>
        <begin position="137"/>
        <end position="241"/>
    </location>
</feature>
<accession>A0A1M7C3Z0</accession>
<keyword evidence="8" id="KW-1185">Reference proteome</keyword>